<dbReference type="EMBL" id="LGTL01000034">
    <property type="protein sequence ID" value="KPA73617.1"/>
    <property type="molecule type" value="Genomic_DNA"/>
</dbReference>
<dbReference type="PANTHER" id="PTHR30178">
    <property type="entry name" value="INNER MEMBRANE PROTEIN YAAH"/>
    <property type="match status" value="1"/>
</dbReference>
<keyword evidence="5 7" id="KW-0472">Membrane</keyword>
<name>A0A0M9FPY5_LEPPY</name>
<feature type="region of interest" description="Disordered" evidence="6">
    <location>
        <begin position="1"/>
        <end position="73"/>
    </location>
</feature>
<gene>
    <name evidence="8" type="ORF">ABB37_09749</name>
</gene>
<evidence type="ECO:0000256" key="1">
    <source>
        <dbReference type="ARBA" id="ARBA00004141"/>
    </source>
</evidence>
<dbReference type="Pfam" id="PF01184">
    <property type="entry name" value="Gpr1_Fun34_YaaH"/>
    <property type="match status" value="1"/>
</dbReference>
<keyword evidence="4 7" id="KW-1133">Transmembrane helix</keyword>
<dbReference type="GO" id="GO:0015360">
    <property type="term" value="F:acetate:proton symporter activity"/>
    <property type="evidence" value="ECO:0007669"/>
    <property type="project" value="TreeGrafter"/>
</dbReference>
<comment type="similarity">
    <text evidence="2">Belongs to the acetate uptake transporter (AceTr) (TC 2.A.96) family.</text>
</comment>
<evidence type="ECO:0000313" key="8">
    <source>
        <dbReference type="EMBL" id="KPA73617.1"/>
    </source>
</evidence>
<sequence>MATNATATATTGAPRIDDPSRQPISSNHDLGRFHAKYQDANDSRPLQPYEAAAANSSPSQPCPASRPPRRHAQRLEAKRQLFRELQDLEFAVLTKPHKWANPGPVGLLGFGMTTILLSLHNTGHFKLDTVVPGMGICFGGGAQLITGLLEWVRGNTFAAVAFVTLGDFWLTLVCVWMLPNASFKSWSGIEASSEYFVGAYLIVWGVYLFFMTLCTLRMNVAIFLVFLTVTLLFLLLGGGNMTNNATALRAAGYEGIVCGCLAMYLAFAELLNEVWDRVLLPVFPMTQVLGWFGANKADKEKNFNESSKHGTESVEKAMLNKDADLV</sequence>
<protein>
    <submittedName>
        <fullName evidence="8">Uncharacterized protein</fullName>
    </submittedName>
</protein>
<evidence type="ECO:0000256" key="2">
    <source>
        <dbReference type="ARBA" id="ARBA00005587"/>
    </source>
</evidence>
<keyword evidence="9" id="KW-1185">Reference proteome</keyword>
<evidence type="ECO:0000256" key="3">
    <source>
        <dbReference type="ARBA" id="ARBA00022692"/>
    </source>
</evidence>
<dbReference type="AlphaFoldDB" id="A0A0M9FPY5"/>
<dbReference type="GeneID" id="26910032"/>
<dbReference type="NCBIfam" id="NF038013">
    <property type="entry name" value="AceTr_1"/>
    <property type="match status" value="1"/>
</dbReference>
<dbReference type="GO" id="GO:0005886">
    <property type="term" value="C:plasma membrane"/>
    <property type="evidence" value="ECO:0007669"/>
    <property type="project" value="TreeGrafter"/>
</dbReference>
<proteinExistence type="inferred from homology"/>
<feature type="compositionally biased region" description="Low complexity" evidence="6">
    <location>
        <begin position="1"/>
        <end position="13"/>
    </location>
</feature>
<evidence type="ECO:0000256" key="7">
    <source>
        <dbReference type="SAM" id="Phobius"/>
    </source>
</evidence>
<feature type="transmembrane region" description="Helical" evidence="7">
    <location>
        <begin position="195"/>
        <end position="213"/>
    </location>
</feature>
<evidence type="ECO:0000256" key="5">
    <source>
        <dbReference type="ARBA" id="ARBA00023136"/>
    </source>
</evidence>
<dbReference type="GO" id="GO:0071422">
    <property type="term" value="P:succinate transmembrane transport"/>
    <property type="evidence" value="ECO:0007669"/>
    <property type="project" value="TreeGrafter"/>
</dbReference>
<keyword evidence="3 7" id="KW-0812">Transmembrane</keyword>
<feature type="compositionally biased region" description="Basic and acidic residues" evidence="6">
    <location>
        <begin position="29"/>
        <end position="42"/>
    </location>
</feature>
<dbReference type="RefSeq" id="XP_015652056.1">
    <property type="nucleotide sequence ID" value="XM_015809381.1"/>
</dbReference>
<evidence type="ECO:0000313" key="9">
    <source>
        <dbReference type="Proteomes" id="UP000037923"/>
    </source>
</evidence>
<feature type="transmembrane region" description="Helical" evidence="7">
    <location>
        <begin position="129"/>
        <end position="149"/>
    </location>
</feature>
<reference evidence="8 9" key="1">
    <citation type="submission" date="2015-07" db="EMBL/GenBank/DDBJ databases">
        <title>High-quality genome of monoxenous trypanosomatid Leptomonas pyrrhocoris.</title>
        <authorList>
            <person name="Flegontov P."/>
            <person name="Butenko A."/>
            <person name="Firsov S."/>
            <person name="Vlcek C."/>
            <person name="Logacheva M.D."/>
            <person name="Field M."/>
            <person name="Filatov D."/>
            <person name="Flegontova O."/>
            <person name="Gerasimov E."/>
            <person name="Jackson A.P."/>
            <person name="Kelly S."/>
            <person name="Opperdoes F."/>
            <person name="O'Reilly A."/>
            <person name="Votypka J."/>
            <person name="Yurchenko V."/>
            <person name="Lukes J."/>
        </authorList>
    </citation>
    <scope>NUCLEOTIDE SEQUENCE [LARGE SCALE GENOMIC DNA]</scope>
    <source>
        <strain evidence="8">H10</strain>
    </source>
</reference>
<feature type="transmembrane region" description="Helical" evidence="7">
    <location>
        <begin position="105"/>
        <end position="123"/>
    </location>
</feature>
<dbReference type="VEuPathDB" id="TriTrypDB:LpyrH10_34_0520"/>
<feature type="transmembrane region" description="Helical" evidence="7">
    <location>
        <begin position="220"/>
        <end position="238"/>
    </location>
</feature>
<feature type="transmembrane region" description="Helical" evidence="7">
    <location>
        <begin position="250"/>
        <end position="271"/>
    </location>
</feature>
<feature type="transmembrane region" description="Helical" evidence="7">
    <location>
        <begin position="156"/>
        <end position="179"/>
    </location>
</feature>
<dbReference type="InterPro" id="IPR000791">
    <property type="entry name" value="Gpr1/Fun34/SatP-like"/>
</dbReference>
<dbReference type="OMA" id="ELQEWEY"/>
<accession>A0A0M9FPY5</accession>
<evidence type="ECO:0000256" key="4">
    <source>
        <dbReference type="ARBA" id="ARBA00022989"/>
    </source>
</evidence>
<evidence type="ECO:0000256" key="6">
    <source>
        <dbReference type="SAM" id="MobiDB-lite"/>
    </source>
</evidence>
<organism evidence="8 9">
    <name type="scientific">Leptomonas pyrrhocoris</name>
    <name type="common">Firebug parasite</name>
    <dbReference type="NCBI Taxonomy" id="157538"/>
    <lineage>
        <taxon>Eukaryota</taxon>
        <taxon>Discoba</taxon>
        <taxon>Euglenozoa</taxon>
        <taxon>Kinetoplastea</taxon>
        <taxon>Metakinetoplastina</taxon>
        <taxon>Trypanosomatida</taxon>
        <taxon>Trypanosomatidae</taxon>
        <taxon>Leishmaniinae</taxon>
        <taxon>Leptomonas</taxon>
    </lineage>
</organism>
<comment type="caution">
    <text evidence="8">The sequence shown here is derived from an EMBL/GenBank/DDBJ whole genome shotgun (WGS) entry which is preliminary data.</text>
</comment>
<comment type="subcellular location">
    <subcellularLocation>
        <location evidence="1">Membrane</location>
        <topology evidence="1">Multi-pass membrane protein</topology>
    </subcellularLocation>
</comment>
<dbReference type="PANTHER" id="PTHR30178:SF3">
    <property type="entry name" value="SUCCINATE-ACETATE_PROTON SYMPORTER SATP"/>
    <property type="match status" value="1"/>
</dbReference>
<dbReference type="InterPro" id="IPR047623">
    <property type="entry name" value="SatP"/>
</dbReference>
<dbReference type="OrthoDB" id="3648309at2759"/>
<dbReference type="Proteomes" id="UP000037923">
    <property type="component" value="Unassembled WGS sequence"/>
</dbReference>